<accession>A0A386HSG3</accession>
<protein>
    <submittedName>
        <fullName evidence="7">ABC transporter permease</fullName>
    </submittedName>
</protein>
<proteinExistence type="predicted"/>
<evidence type="ECO:0000256" key="3">
    <source>
        <dbReference type="ARBA" id="ARBA00022989"/>
    </source>
</evidence>
<name>A0A386HSG3_9BACT</name>
<dbReference type="Pfam" id="PF12698">
    <property type="entry name" value="ABC2_membrane_3"/>
    <property type="match status" value="1"/>
</dbReference>
<dbReference type="Gene3D" id="3.40.190.10">
    <property type="entry name" value="Periplasmic binding protein-like II"/>
    <property type="match status" value="1"/>
</dbReference>
<sequence length="432" mass="47350">MNKIILVLKREFLSRVQKKTFLLVTIGLPILICAIYAAIIYFSINNTSQTKILVVDNANIFKDSLPSNGDISFYFSKDEPVNTLKEKAEKKSLDGYIYIAAGASLSDSIQIVTGKKIGLITRQKIQDEINDRVKELKLASLPINQDSLKLAQKGSNISFENINDKNDSDIKAGISYGVGFGSGFLIYLILLLYGTAVMRGVMEEKTNRIAEIIVSSVKPFQLMMGKILGIGAVGLLQFIIWIVLGVGLRLILIPLLFPGAGHSISSQVEASGSTAQVQQILHAISGINFTMILSMFVVYFIGGYLVYASLFAAIGCTVSDGQQDAQGLQLPITLPIIFGFVIMMQAINNPTSGLSVFGSLFPLTSPVVMMARVAQGVPDAVSYWQLGLSILILFATFLLTTWFAGKIYRTGILMYGKKPTWKELIKWAFRKN</sequence>
<feature type="transmembrane region" description="Helical" evidence="5">
    <location>
        <begin position="383"/>
        <end position="404"/>
    </location>
</feature>
<keyword evidence="4 5" id="KW-0472">Membrane</keyword>
<gene>
    <name evidence="7" type="ORF">D6B99_12745</name>
</gene>
<dbReference type="PANTHER" id="PTHR43471:SF3">
    <property type="entry name" value="ABC TRANSPORTER PERMEASE PROTEIN NATB"/>
    <property type="match status" value="1"/>
</dbReference>
<keyword evidence="3 5" id="KW-1133">Transmembrane helix</keyword>
<reference evidence="7 8" key="1">
    <citation type="submission" date="2018-09" db="EMBL/GenBank/DDBJ databases">
        <title>Arachidicoccus sp. nov., a bacterium isolated from soil.</title>
        <authorList>
            <person name="Weon H.-Y."/>
            <person name="Kwon S.-W."/>
            <person name="Lee S.A."/>
        </authorList>
    </citation>
    <scope>NUCLEOTIDE SEQUENCE [LARGE SCALE GENOMIC DNA]</scope>
    <source>
        <strain evidence="7 8">KIS59-12</strain>
    </source>
</reference>
<organism evidence="7 8">
    <name type="scientific">Arachidicoccus soli</name>
    <dbReference type="NCBI Taxonomy" id="2341117"/>
    <lineage>
        <taxon>Bacteria</taxon>
        <taxon>Pseudomonadati</taxon>
        <taxon>Bacteroidota</taxon>
        <taxon>Chitinophagia</taxon>
        <taxon>Chitinophagales</taxon>
        <taxon>Chitinophagaceae</taxon>
        <taxon>Arachidicoccus</taxon>
    </lineage>
</organism>
<keyword evidence="8" id="KW-1185">Reference proteome</keyword>
<feature type="transmembrane region" description="Helical" evidence="5">
    <location>
        <begin position="21"/>
        <end position="44"/>
    </location>
</feature>
<dbReference type="InterPro" id="IPR013525">
    <property type="entry name" value="ABC2_TM"/>
</dbReference>
<dbReference type="GO" id="GO:0016020">
    <property type="term" value="C:membrane"/>
    <property type="evidence" value="ECO:0007669"/>
    <property type="project" value="UniProtKB-SubCell"/>
</dbReference>
<dbReference type="SUPFAM" id="SSF53850">
    <property type="entry name" value="Periplasmic binding protein-like II"/>
    <property type="match status" value="1"/>
</dbReference>
<dbReference type="EMBL" id="CP032489">
    <property type="protein sequence ID" value="AYD48391.1"/>
    <property type="molecule type" value="Genomic_DNA"/>
</dbReference>
<comment type="subcellular location">
    <subcellularLocation>
        <location evidence="1">Membrane</location>
        <topology evidence="1">Multi-pass membrane protein</topology>
    </subcellularLocation>
</comment>
<evidence type="ECO:0000256" key="4">
    <source>
        <dbReference type="ARBA" id="ARBA00023136"/>
    </source>
</evidence>
<dbReference type="RefSeq" id="WP_119989083.1">
    <property type="nucleotide sequence ID" value="NZ_CP032489.1"/>
</dbReference>
<dbReference type="KEGG" id="ark:D6B99_12745"/>
<feature type="transmembrane region" description="Helical" evidence="5">
    <location>
        <begin position="291"/>
        <end position="316"/>
    </location>
</feature>
<dbReference type="OrthoDB" id="9768837at2"/>
<dbReference type="PANTHER" id="PTHR43471">
    <property type="entry name" value="ABC TRANSPORTER PERMEASE"/>
    <property type="match status" value="1"/>
</dbReference>
<evidence type="ECO:0000256" key="1">
    <source>
        <dbReference type="ARBA" id="ARBA00004141"/>
    </source>
</evidence>
<feature type="transmembrane region" description="Helical" evidence="5">
    <location>
        <begin position="227"/>
        <end position="257"/>
    </location>
</feature>
<evidence type="ECO:0000313" key="8">
    <source>
        <dbReference type="Proteomes" id="UP000266118"/>
    </source>
</evidence>
<evidence type="ECO:0000256" key="2">
    <source>
        <dbReference type="ARBA" id="ARBA00022692"/>
    </source>
</evidence>
<feature type="transmembrane region" description="Helical" evidence="5">
    <location>
        <begin position="328"/>
        <end position="347"/>
    </location>
</feature>
<dbReference type="GO" id="GO:0140359">
    <property type="term" value="F:ABC-type transporter activity"/>
    <property type="evidence" value="ECO:0007669"/>
    <property type="project" value="InterPro"/>
</dbReference>
<feature type="transmembrane region" description="Helical" evidence="5">
    <location>
        <begin position="174"/>
        <end position="198"/>
    </location>
</feature>
<dbReference type="Proteomes" id="UP000266118">
    <property type="component" value="Chromosome"/>
</dbReference>
<feature type="domain" description="ABC-2 type transporter transmembrane" evidence="6">
    <location>
        <begin position="19"/>
        <end position="404"/>
    </location>
</feature>
<evidence type="ECO:0000256" key="5">
    <source>
        <dbReference type="SAM" id="Phobius"/>
    </source>
</evidence>
<evidence type="ECO:0000313" key="7">
    <source>
        <dbReference type="EMBL" id="AYD48391.1"/>
    </source>
</evidence>
<keyword evidence="2 5" id="KW-0812">Transmembrane</keyword>
<dbReference type="AlphaFoldDB" id="A0A386HSG3"/>
<evidence type="ECO:0000259" key="6">
    <source>
        <dbReference type="Pfam" id="PF12698"/>
    </source>
</evidence>